<gene>
    <name evidence="1" type="ORF">OVA965_LOCUS30506</name>
    <name evidence="2" type="ORF">TMI583_LOCUS31311</name>
</gene>
<dbReference type="EMBL" id="CAJOBA010043846">
    <property type="protein sequence ID" value="CAF4155611.1"/>
    <property type="molecule type" value="Genomic_DNA"/>
</dbReference>
<accession>A0A8S2EY63</accession>
<evidence type="ECO:0000313" key="2">
    <source>
        <dbReference type="EMBL" id="CAF4155611.1"/>
    </source>
</evidence>
<protein>
    <submittedName>
        <fullName evidence="1">Uncharacterized protein</fullName>
    </submittedName>
</protein>
<name>A0A8S2EY63_9BILA</name>
<dbReference type="EMBL" id="CAJNOK010022215">
    <property type="protein sequence ID" value="CAF1344585.1"/>
    <property type="molecule type" value="Genomic_DNA"/>
</dbReference>
<dbReference type="Proteomes" id="UP000682733">
    <property type="component" value="Unassembled WGS sequence"/>
</dbReference>
<dbReference type="Proteomes" id="UP000677228">
    <property type="component" value="Unassembled WGS sequence"/>
</dbReference>
<evidence type="ECO:0000313" key="1">
    <source>
        <dbReference type="EMBL" id="CAF1344585.1"/>
    </source>
</evidence>
<comment type="caution">
    <text evidence="1">The sequence shown here is derived from an EMBL/GenBank/DDBJ whole genome shotgun (WGS) entry which is preliminary data.</text>
</comment>
<sequence>MKQNVGLLTQTNSRVLILHGALRIMPLSAVGDLPTDDTLLRTIQRQKKTVPLGSNSRLPDALKKTDRGEFVLYESNDMIIFMCESNLQALINCKYWFADRIFSVRQDDVLCEVYSV</sequence>
<proteinExistence type="predicted"/>
<dbReference type="AlphaFoldDB" id="A0A8S2EY63"/>
<organism evidence="1 3">
    <name type="scientific">Didymodactylos carnosus</name>
    <dbReference type="NCBI Taxonomy" id="1234261"/>
    <lineage>
        <taxon>Eukaryota</taxon>
        <taxon>Metazoa</taxon>
        <taxon>Spiralia</taxon>
        <taxon>Gnathifera</taxon>
        <taxon>Rotifera</taxon>
        <taxon>Eurotatoria</taxon>
        <taxon>Bdelloidea</taxon>
        <taxon>Philodinida</taxon>
        <taxon>Philodinidae</taxon>
        <taxon>Didymodactylos</taxon>
    </lineage>
</organism>
<reference evidence="1" key="1">
    <citation type="submission" date="2021-02" db="EMBL/GenBank/DDBJ databases">
        <authorList>
            <person name="Nowell W R."/>
        </authorList>
    </citation>
    <scope>NUCLEOTIDE SEQUENCE</scope>
</reference>
<evidence type="ECO:0000313" key="3">
    <source>
        <dbReference type="Proteomes" id="UP000677228"/>
    </source>
</evidence>